<dbReference type="SUPFAM" id="SSF50978">
    <property type="entry name" value="WD40 repeat-like"/>
    <property type="match status" value="1"/>
</dbReference>
<dbReference type="Gene3D" id="2.130.10.10">
    <property type="entry name" value="YVTN repeat-like/Quinoprotein amine dehydrogenase"/>
    <property type="match status" value="1"/>
</dbReference>
<reference evidence="2" key="1">
    <citation type="journal article" date="2014" name="PLoS ONE">
        <title>Transcriptome-Based Identification of ABC Transporters in the Western Tarnished Plant Bug Lygus hesperus.</title>
        <authorList>
            <person name="Hull J.J."/>
            <person name="Chaney K."/>
            <person name="Geib S.M."/>
            <person name="Fabrick J.A."/>
            <person name="Brent C.S."/>
            <person name="Walsh D."/>
            <person name="Lavine L.C."/>
        </authorList>
    </citation>
    <scope>NUCLEOTIDE SEQUENCE</scope>
</reference>
<evidence type="ECO:0000313" key="2">
    <source>
        <dbReference type="EMBL" id="JAG16245.1"/>
    </source>
</evidence>
<evidence type="ECO:0000313" key="3">
    <source>
        <dbReference type="EMBL" id="JAP97407.1"/>
    </source>
</evidence>
<evidence type="ECO:0000313" key="1">
    <source>
        <dbReference type="EMBL" id="JAG16244.1"/>
    </source>
</evidence>
<protein>
    <submittedName>
        <fullName evidence="2">Protein transport protein sec-31</fullName>
    </submittedName>
</protein>
<sequence length="341" mass="36925">MNGTSSYCEWHPEQAYILGCGNSNNVVSVYDFSKSKMRWRYFSTLFPCTHIAWRPNTHNEILLSSSLSRDSTPFISLYNIQLPRIPILEFDSVGSGKSQPISQTVWDASGNFFYTCGKDGSVAAISILDSRCNTAYLTTSSVAVSPTHNSFVSCVNLLPRILPNKLVLNYQNSYTNPTTDHVSTNSSVIEYCDTCNNTHTVDAISCISGDEAANVHTNQALTPPFPYVENSASSAGDRASTLEARIATYAPKVMTYNTLYTRTSSTRAAIVDSDTVRTSNLYSLFGPTNYKSATADTFAPSSVSTLAAATASESISVAASASMSNQRCITQPLSDAQPLNS</sequence>
<accession>A0A0A9XGN4</accession>
<proteinExistence type="predicted"/>
<dbReference type="EMBL" id="GBHO01027359">
    <property type="protein sequence ID" value="JAG16245.1"/>
    <property type="molecule type" value="Transcribed_RNA"/>
</dbReference>
<gene>
    <name evidence="2" type="primary">sec-31_0</name>
    <name evidence="1" type="synonym">sec-31_1</name>
    <name evidence="2" type="ORF">CM83_3793</name>
    <name evidence="1" type="ORF">CM83_3796</name>
    <name evidence="3" type="ORF">g.26557</name>
</gene>
<dbReference type="InterPro" id="IPR036322">
    <property type="entry name" value="WD40_repeat_dom_sf"/>
</dbReference>
<organism evidence="2">
    <name type="scientific">Lygus hesperus</name>
    <name type="common">Western plant bug</name>
    <dbReference type="NCBI Taxonomy" id="30085"/>
    <lineage>
        <taxon>Eukaryota</taxon>
        <taxon>Metazoa</taxon>
        <taxon>Ecdysozoa</taxon>
        <taxon>Arthropoda</taxon>
        <taxon>Hexapoda</taxon>
        <taxon>Insecta</taxon>
        <taxon>Pterygota</taxon>
        <taxon>Neoptera</taxon>
        <taxon>Paraneoptera</taxon>
        <taxon>Hemiptera</taxon>
        <taxon>Heteroptera</taxon>
        <taxon>Panheteroptera</taxon>
        <taxon>Cimicomorpha</taxon>
        <taxon>Miridae</taxon>
        <taxon>Mirini</taxon>
        <taxon>Lygus</taxon>
    </lineage>
</organism>
<reference evidence="2" key="2">
    <citation type="submission" date="2014-07" db="EMBL/GenBank/DDBJ databases">
        <authorList>
            <person name="Hull J."/>
        </authorList>
    </citation>
    <scope>NUCLEOTIDE SEQUENCE</scope>
</reference>
<dbReference type="InterPro" id="IPR015943">
    <property type="entry name" value="WD40/YVTN_repeat-like_dom_sf"/>
</dbReference>
<dbReference type="EMBL" id="GBHO01027360">
    <property type="protein sequence ID" value="JAG16244.1"/>
    <property type="molecule type" value="Transcribed_RNA"/>
</dbReference>
<name>A0A0A9XGN4_LYGHE</name>
<dbReference type="EMBL" id="GDHC01021221">
    <property type="protein sequence ID" value="JAP97407.1"/>
    <property type="molecule type" value="Transcribed_RNA"/>
</dbReference>
<dbReference type="AlphaFoldDB" id="A0A0A9XGN4"/>
<reference evidence="3" key="3">
    <citation type="journal article" date="2016" name="Gigascience">
        <title>De novo construction of an expanded transcriptome assembly for the western tarnished plant bug, Lygus hesperus.</title>
        <authorList>
            <person name="Tassone E.E."/>
            <person name="Geib S.M."/>
            <person name="Hall B."/>
            <person name="Fabrick J.A."/>
            <person name="Brent C.S."/>
            <person name="Hull J.J."/>
        </authorList>
    </citation>
    <scope>NUCLEOTIDE SEQUENCE</scope>
</reference>